<feature type="compositionally biased region" description="Basic and acidic residues" evidence="1">
    <location>
        <begin position="14"/>
        <end position="58"/>
    </location>
</feature>
<feature type="compositionally biased region" description="Basic and acidic residues" evidence="1">
    <location>
        <begin position="160"/>
        <end position="181"/>
    </location>
</feature>
<sequence length="181" mass="19183">MSIEPPEHVGVVGGERRDQRVGDGEEERGIRVEEGVDDRGIGGVEAERGDAEGGDRGGHTLGGWRVGVGCGRGGGVGTPVRDLAYTLPWILSTVSCIVGSLSLITTIADHVADPSSSAEPVLISSTGIREERRDPSPITAAPKLSRSHLRTPPPLTARRIMKDEIGAAREEKDGCKDMEER</sequence>
<comment type="caution">
    <text evidence="2">The sequence shown here is derived from an EMBL/GenBank/DDBJ whole genome shotgun (WGS) entry which is preliminary data.</text>
</comment>
<keyword evidence="3" id="KW-1185">Reference proteome</keyword>
<dbReference type="Proteomes" id="UP001457282">
    <property type="component" value="Unassembled WGS sequence"/>
</dbReference>
<evidence type="ECO:0000313" key="2">
    <source>
        <dbReference type="EMBL" id="KAK9949631.1"/>
    </source>
</evidence>
<organism evidence="2 3">
    <name type="scientific">Rubus argutus</name>
    <name type="common">Southern blackberry</name>
    <dbReference type="NCBI Taxonomy" id="59490"/>
    <lineage>
        <taxon>Eukaryota</taxon>
        <taxon>Viridiplantae</taxon>
        <taxon>Streptophyta</taxon>
        <taxon>Embryophyta</taxon>
        <taxon>Tracheophyta</taxon>
        <taxon>Spermatophyta</taxon>
        <taxon>Magnoliopsida</taxon>
        <taxon>eudicotyledons</taxon>
        <taxon>Gunneridae</taxon>
        <taxon>Pentapetalae</taxon>
        <taxon>rosids</taxon>
        <taxon>fabids</taxon>
        <taxon>Rosales</taxon>
        <taxon>Rosaceae</taxon>
        <taxon>Rosoideae</taxon>
        <taxon>Rosoideae incertae sedis</taxon>
        <taxon>Rubus</taxon>
    </lineage>
</organism>
<evidence type="ECO:0000256" key="1">
    <source>
        <dbReference type="SAM" id="MobiDB-lite"/>
    </source>
</evidence>
<feature type="region of interest" description="Disordered" evidence="1">
    <location>
        <begin position="1"/>
        <end position="58"/>
    </location>
</feature>
<protein>
    <submittedName>
        <fullName evidence="2">Uncharacterized protein</fullName>
    </submittedName>
</protein>
<reference evidence="2 3" key="1">
    <citation type="journal article" date="2023" name="G3 (Bethesda)">
        <title>A chromosome-length genome assembly and annotation of blackberry (Rubus argutus, cv. 'Hillquist').</title>
        <authorList>
            <person name="Bruna T."/>
            <person name="Aryal R."/>
            <person name="Dudchenko O."/>
            <person name="Sargent D.J."/>
            <person name="Mead D."/>
            <person name="Buti M."/>
            <person name="Cavallini A."/>
            <person name="Hytonen T."/>
            <person name="Andres J."/>
            <person name="Pham M."/>
            <person name="Weisz D."/>
            <person name="Mascagni F."/>
            <person name="Usai G."/>
            <person name="Natali L."/>
            <person name="Bassil N."/>
            <person name="Fernandez G.E."/>
            <person name="Lomsadze A."/>
            <person name="Armour M."/>
            <person name="Olukolu B."/>
            <person name="Poorten T."/>
            <person name="Britton C."/>
            <person name="Davik J."/>
            <person name="Ashrafi H."/>
            <person name="Aiden E.L."/>
            <person name="Borodovsky M."/>
            <person name="Worthington M."/>
        </authorList>
    </citation>
    <scope>NUCLEOTIDE SEQUENCE [LARGE SCALE GENOMIC DNA]</scope>
    <source>
        <strain evidence="2">PI 553951</strain>
    </source>
</reference>
<evidence type="ECO:0000313" key="3">
    <source>
        <dbReference type="Proteomes" id="UP001457282"/>
    </source>
</evidence>
<accession>A0AAW1YLV5</accession>
<dbReference type="AlphaFoldDB" id="A0AAW1YLV5"/>
<feature type="region of interest" description="Disordered" evidence="1">
    <location>
        <begin position="125"/>
        <end position="181"/>
    </location>
</feature>
<name>A0AAW1YLV5_RUBAR</name>
<proteinExistence type="predicted"/>
<gene>
    <name evidence="2" type="ORF">M0R45_005148</name>
</gene>
<dbReference type="EMBL" id="JBEDUW010000001">
    <property type="protein sequence ID" value="KAK9949631.1"/>
    <property type="molecule type" value="Genomic_DNA"/>
</dbReference>